<proteinExistence type="predicted"/>
<evidence type="ECO:0000313" key="2">
    <source>
        <dbReference type="Proteomes" id="UP000008953"/>
    </source>
</evidence>
<dbReference type="KEGG" id="rix:RO1_17030"/>
<dbReference type="EMBL" id="FP929050">
    <property type="protein sequence ID" value="CBL12281.1"/>
    <property type="molecule type" value="Genomic_DNA"/>
</dbReference>
<reference evidence="1 2" key="1">
    <citation type="submission" date="2010-03" db="EMBL/GenBank/DDBJ databases">
        <title>The genome sequence of Roseburia intestinalis XB6B4.</title>
        <authorList>
            <consortium name="metaHIT consortium -- http://www.metahit.eu/"/>
            <person name="Pajon A."/>
            <person name="Turner K."/>
            <person name="Parkhill J."/>
            <person name="Bernalier A."/>
        </authorList>
    </citation>
    <scope>NUCLEOTIDE SEQUENCE [LARGE SCALE GENOMIC DNA]</scope>
    <source>
        <strain evidence="1 2">XB6B4</strain>
    </source>
</reference>
<dbReference type="HOGENOM" id="CLU_2603842_0_0_9"/>
<dbReference type="AlphaFoldDB" id="D4KY41"/>
<accession>D4KY41</accession>
<dbReference type="RefSeq" id="WP_015520900.1">
    <property type="nucleotide sequence ID" value="NC_021012.1"/>
</dbReference>
<name>D4KY41_9FIRM</name>
<protein>
    <submittedName>
        <fullName evidence="1">Uncharacterized protein</fullName>
    </submittedName>
</protein>
<gene>
    <name evidence="1" type="ORF">RO1_17030</name>
</gene>
<evidence type="ECO:0000313" key="1">
    <source>
        <dbReference type="EMBL" id="CBL12281.1"/>
    </source>
</evidence>
<sequence>MASETSLLKEAKKTFCYDSLTEHMWFWFYKMLFCRQRNNFTTTGRALAYIFIIKKTDNGRCIHIFQLGNIFFAAKDVSA</sequence>
<organism evidence="1 2">
    <name type="scientific">Roseburia intestinalis XB6B4</name>
    <dbReference type="NCBI Taxonomy" id="718255"/>
    <lineage>
        <taxon>Bacteria</taxon>
        <taxon>Bacillati</taxon>
        <taxon>Bacillota</taxon>
        <taxon>Clostridia</taxon>
        <taxon>Lachnospirales</taxon>
        <taxon>Lachnospiraceae</taxon>
        <taxon>Roseburia</taxon>
    </lineage>
</organism>
<reference evidence="1 2" key="2">
    <citation type="submission" date="2010-03" db="EMBL/GenBank/DDBJ databases">
        <authorList>
            <person name="Pajon A."/>
        </authorList>
    </citation>
    <scope>NUCLEOTIDE SEQUENCE [LARGE SCALE GENOMIC DNA]</scope>
    <source>
        <strain evidence="1 2">XB6B4</strain>
    </source>
</reference>
<dbReference type="Proteomes" id="UP000008953">
    <property type="component" value="Chromosome"/>
</dbReference>